<evidence type="ECO:0000313" key="2">
    <source>
        <dbReference type="Proteomes" id="UP000603453"/>
    </source>
</evidence>
<sequence length="472" mass="53838">MYHREFIRLNQFERIDIGLEKFLFMTMLLESTLLPNLTYLCINFDQIHVDSNFLKATVLKVHPVVKTLIKNLNSAPSLDYLEFHNAMLDLDDMEELHTGAAKLKVIDAHCTSISNEFIKTVPTSADKKSIIDSSGVVIVRETESTVEKNSIDFFVLCSAGIYDINGELKNTLIKWLLYMGCKYRSTEIIFKQSSAYLPEICEFENPILTIISKMSDTKKYHASLYPITKSIMNAMDEKKGRLEHLYLYTNTMESIEAQLQHAGVPKQAKTICYLNIKSGNLDLKNSITLQSILSGLSQRFCSLINSKIKCTMHHCALIELFQMLPSLLEVFVDSICFDATENIIMIPITRTKVQSLSLIISSATAPNMLQANQVMEFILQSCPLLSTFTLSGSVFEIAILKLCFFYHQKLTKITINVKKVQYYTFSWENEKQGLQWADCDEIAESNDITGRKPHIDIAWRGKNVILDLQFVY</sequence>
<dbReference type="OrthoDB" id="2247793at2759"/>
<dbReference type="AlphaFoldDB" id="A0A8H7RA76"/>
<keyword evidence="2" id="KW-1185">Reference proteome</keyword>
<evidence type="ECO:0000313" key="1">
    <source>
        <dbReference type="EMBL" id="KAG2207416.1"/>
    </source>
</evidence>
<protein>
    <submittedName>
        <fullName evidence="1">Uncharacterized protein</fullName>
    </submittedName>
</protein>
<dbReference type="EMBL" id="JAEPRD010000025">
    <property type="protein sequence ID" value="KAG2207416.1"/>
    <property type="molecule type" value="Genomic_DNA"/>
</dbReference>
<dbReference type="Proteomes" id="UP000603453">
    <property type="component" value="Unassembled WGS sequence"/>
</dbReference>
<proteinExistence type="predicted"/>
<reference evidence="1" key="1">
    <citation type="submission" date="2020-12" db="EMBL/GenBank/DDBJ databases">
        <title>Metabolic potential, ecology and presence of endohyphal bacteria is reflected in genomic diversity of Mucoromycotina.</title>
        <authorList>
            <person name="Muszewska A."/>
            <person name="Okrasinska A."/>
            <person name="Steczkiewicz K."/>
            <person name="Drgas O."/>
            <person name="Orlowska M."/>
            <person name="Perlinska-Lenart U."/>
            <person name="Aleksandrzak-Piekarczyk T."/>
            <person name="Szatraj K."/>
            <person name="Zielenkiewicz U."/>
            <person name="Pilsyk S."/>
            <person name="Malc E."/>
            <person name="Mieczkowski P."/>
            <person name="Kruszewska J.S."/>
            <person name="Biernat P."/>
            <person name="Pawlowska J."/>
        </authorList>
    </citation>
    <scope>NUCLEOTIDE SEQUENCE</scope>
    <source>
        <strain evidence="1">WA0000017839</strain>
    </source>
</reference>
<organism evidence="1 2">
    <name type="scientific">Mucor saturninus</name>
    <dbReference type="NCBI Taxonomy" id="64648"/>
    <lineage>
        <taxon>Eukaryota</taxon>
        <taxon>Fungi</taxon>
        <taxon>Fungi incertae sedis</taxon>
        <taxon>Mucoromycota</taxon>
        <taxon>Mucoromycotina</taxon>
        <taxon>Mucoromycetes</taxon>
        <taxon>Mucorales</taxon>
        <taxon>Mucorineae</taxon>
        <taxon>Mucoraceae</taxon>
        <taxon>Mucor</taxon>
    </lineage>
</organism>
<comment type="caution">
    <text evidence="1">The sequence shown here is derived from an EMBL/GenBank/DDBJ whole genome shotgun (WGS) entry which is preliminary data.</text>
</comment>
<name>A0A8H7RA76_9FUNG</name>
<gene>
    <name evidence="1" type="ORF">INT47_006891</name>
</gene>
<accession>A0A8H7RA76</accession>